<keyword evidence="6" id="KW-0378">Hydrolase</keyword>
<comment type="caution">
    <text evidence="10">The sequence shown here is derived from an EMBL/GenBank/DDBJ whole genome shotgun (WGS) entry which is preliminary data.</text>
</comment>
<dbReference type="GO" id="GO:0004518">
    <property type="term" value="F:nuclease activity"/>
    <property type="evidence" value="ECO:0007669"/>
    <property type="project" value="UniProtKB-KW"/>
</dbReference>
<dbReference type="InterPro" id="IPR027806">
    <property type="entry name" value="HARBI1_dom"/>
</dbReference>
<gene>
    <name evidence="10" type="ORF">HCN44_010985</name>
</gene>
<evidence type="ECO:0000256" key="8">
    <source>
        <dbReference type="SAM" id="MobiDB-lite"/>
    </source>
</evidence>
<sequence>MLVDDILSDDNGNDSFYDSEDSDTSVDNDDDNDPPERRVLHQTQNYIELTQLQDIPDVIGSIDGCHIRIRRPIENQRESYFNKKRYSSILLQGVVNIQRMFTDVHIGEPGSMHGARVLRRSPVYEVAQGDPDFFQGFYLLGDSAYPYLPWLVTPFKQNNRD</sequence>
<feature type="region of interest" description="Disordered" evidence="8">
    <location>
        <begin position="1"/>
        <end position="37"/>
    </location>
</feature>
<evidence type="ECO:0000256" key="5">
    <source>
        <dbReference type="ARBA" id="ARBA00022723"/>
    </source>
</evidence>
<dbReference type="GO" id="GO:0046872">
    <property type="term" value="F:metal ion binding"/>
    <property type="evidence" value="ECO:0007669"/>
    <property type="project" value="UniProtKB-KW"/>
</dbReference>
<dbReference type="GO" id="GO:0016787">
    <property type="term" value="F:hydrolase activity"/>
    <property type="evidence" value="ECO:0007669"/>
    <property type="project" value="UniProtKB-KW"/>
</dbReference>
<keyword evidence="7" id="KW-0539">Nucleus</keyword>
<comment type="subcellular location">
    <subcellularLocation>
        <location evidence="2">Nucleus</location>
    </subcellularLocation>
</comment>
<organism evidence="10 11">
    <name type="scientific">Aphidius gifuensis</name>
    <name type="common">Parasitoid wasp</name>
    <dbReference type="NCBI Taxonomy" id="684658"/>
    <lineage>
        <taxon>Eukaryota</taxon>
        <taxon>Metazoa</taxon>
        <taxon>Ecdysozoa</taxon>
        <taxon>Arthropoda</taxon>
        <taxon>Hexapoda</taxon>
        <taxon>Insecta</taxon>
        <taxon>Pterygota</taxon>
        <taxon>Neoptera</taxon>
        <taxon>Endopterygota</taxon>
        <taxon>Hymenoptera</taxon>
        <taxon>Apocrita</taxon>
        <taxon>Ichneumonoidea</taxon>
        <taxon>Braconidae</taxon>
        <taxon>Aphidiinae</taxon>
        <taxon>Aphidius</taxon>
    </lineage>
</organism>
<protein>
    <recommendedName>
        <fullName evidence="9">DDE Tnp4 domain-containing protein</fullName>
    </recommendedName>
</protein>
<dbReference type="OrthoDB" id="2668416at2759"/>
<feature type="domain" description="DDE Tnp4" evidence="9">
    <location>
        <begin position="62"/>
        <end position="158"/>
    </location>
</feature>
<dbReference type="EMBL" id="JACMRX010000001">
    <property type="protein sequence ID" value="KAF7998577.1"/>
    <property type="molecule type" value="Genomic_DNA"/>
</dbReference>
<evidence type="ECO:0000256" key="3">
    <source>
        <dbReference type="ARBA" id="ARBA00006958"/>
    </source>
</evidence>
<dbReference type="InterPro" id="IPR045249">
    <property type="entry name" value="HARBI1-like"/>
</dbReference>
<evidence type="ECO:0000256" key="7">
    <source>
        <dbReference type="ARBA" id="ARBA00023242"/>
    </source>
</evidence>
<dbReference type="Pfam" id="PF13359">
    <property type="entry name" value="DDE_Tnp_4"/>
    <property type="match status" value="1"/>
</dbReference>
<evidence type="ECO:0000313" key="11">
    <source>
        <dbReference type="Proteomes" id="UP000639338"/>
    </source>
</evidence>
<evidence type="ECO:0000256" key="6">
    <source>
        <dbReference type="ARBA" id="ARBA00022801"/>
    </source>
</evidence>
<evidence type="ECO:0000256" key="4">
    <source>
        <dbReference type="ARBA" id="ARBA00022722"/>
    </source>
</evidence>
<evidence type="ECO:0000313" key="10">
    <source>
        <dbReference type="EMBL" id="KAF7998577.1"/>
    </source>
</evidence>
<dbReference type="Proteomes" id="UP000639338">
    <property type="component" value="Unassembled WGS sequence"/>
</dbReference>
<dbReference type="AlphaFoldDB" id="A0A834Y674"/>
<feature type="compositionally biased region" description="Acidic residues" evidence="8">
    <location>
        <begin position="1"/>
        <end position="33"/>
    </location>
</feature>
<accession>A0A834Y674</accession>
<keyword evidence="5" id="KW-0479">Metal-binding</keyword>
<comment type="similarity">
    <text evidence="3">Belongs to the HARBI1 family.</text>
</comment>
<reference evidence="10 11" key="1">
    <citation type="submission" date="2020-08" db="EMBL/GenBank/DDBJ databases">
        <title>Aphidius gifuensis genome sequencing and assembly.</title>
        <authorList>
            <person name="Du Z."/>
        </authorList>
    </citation>
    <scope>NUCLEOTIDE SEQUENCE [LARGE SCALE GENOMIC DNA]</scope>
    <source>
        <strain evidence="10">YNYX2018</strain>
        <tissue evidence="10">Adults</tissue>
    </source>
</reference>
<evidence type="ECO:0000256" key="2">
    <source>
        <dbReference type="ARBA" id="ARBA00004123"/>
    </source>
</evidence>
<evidence type="ECO:0000256" key="1">
    <source>
        <dbReference type="ARBA" id="ARBA00001968"/>
    </source>
</evidence>
<name>A0A834Y674_APHGI</name>
<keyword evidence="4" id="KW-0540">Nuclease</keyword>
<comment type="cofactor">
    <cofactor evidence="1">
        <name>a divalent metal cation</name>
        <dbReference type="ChEBI" id="CHEBI:60240"/>
    </cofactor>
</comment>
<dbReference type="GO" id="GO:0005634">
    <property type="term" value="C:nucleus"/>
    <property type="evidence" value="ECO:0007669"/>
    <property type="project" value="UniProtKB-SubCell"/>
</dbReference>
<keyword evidence="11" id="KW-1185">Reference proteome</keyword>
<proteinExistence type="inferred from homology"/>
<dbReference type="PANTHER" id="PTHR22930:SF85">
    <property type="entry name" value="GH03217P-RELATED"/>
    <property type="match status" value="1"/>
</dbReference>
<dbReference type="PANTHER" id="PTHR22930">
    <property type="match status" value="1"/>
</dbReference>
<evidence type="ECO:0000259" key="9">
    <source>
        <dbReference type="Pfam" id="PF13359"/>
    </source>
</evidence>